<dbReference type="EMBL" id="ML120538">
    <property type="protein sequence ID" value="RPA90161.1"/>
    <property type="molecule type" value="Genomic_DNA"/>
</dbReference>
<dbReference type="Proteomes" id="UP000276215">
    <property type="component" value="Unassembled WGS sequence"/>
</dbReference>
<name>A0A3N4J0T2_9PEZI</name>
<reference evidence="1 2" key="1">
    <citation type="journal article" date="2018" name="Nat. Ecol. Evol.">
        <title>Pezizomycetes genomes reveal the molecular basis of ectomycorrhizal truffle lifestyle.</title>
        <authorList>
            <person name="Murat C."/>
            <person name="Payen T."/>
            <person name="Noel B."/>
            <person name="Kuo A."/>
            <person name="Morin E."/>
            <person name="Chen J."/>
            <person name="Kohler A."/>
            <person name="Krizsan K."/>
            <person name="Balestrini R."/>
            <person name="Da Silva C."/>
            <person name="Montanini B."/>
            <person name="Hainaut M."/>
            <person name="Levati E."/>
            <person name="Barry K.W."/>
            <person name="Belfiori B."/>
            <person name="Cichocki N."/>
            <person name="Clum A."/>
            <person name="Dockter R.B."/>
            <person name="Fauchery L."/>
            <person name="Guy J."/>
            <person name="Iotti M."/>
            <person name="Le Tacon F."/>
            <person name="Lindquist E.A."/>
            <person name="Lipzen A."/>
            <person name="Malagnac F."/>
            <person name="Mello A."/>
            <person name="Molinier V."/>
            <person name="Miyauchi S."/>
            <person name="Poulain J."/>
            <person name="Riccioni C."/>
            <person name="Rubini A."/>
            <person name="Sitrit Y."/>
            <person name="Splivallo R."/>
            <person name="Traeger S."/>
            <person name="Wang M."/>
            <person name="Zifcakova L."/>
            <person name="Wipf D."/>
            <person name="Zambonelli A."/>
            <person name="Paolocci F."/>
            <person name="Nowrousian M."/>
            <person name="Ottonello S."/>
            <person name="Baldrian P."/>
            <person name="Spatafora J.W."/>
            <person name="Henrissat B."/>
            <person name="Nagy L.G."/>
            <person name="Aury J.M."/>
            <person name="Wincker P."/>
            <person name="Grigoriev I.V."/>
            <person name="Bonfante P."/>
            <person name="Martin F.M."/>
        </authorList>
    </citation>
    <scope>NUCLEOTIDE SEQUENCE [LARGE SCALE GENOMIC DNA]</scope>
    <source>
        <strain evidence="1 2">120613-1</strain>
    </source>
</reference>
<gene>
    <name evidence="1" type="ORF">L873DRAFT_1821667</name>
</gene>
<feature type="non-terminal residue" evidence="1">
    <location>
        <position position="1"/>
    </location>
</feature>
<accession>A0A3N4J0T2</accession>
<keyword evidence="2" id="KW-1185">Reference proteome</keyword>
<organism evidence="1 2">
    <name type="scientific">Choiromyces venosus 120613-1</name>
    <dbReference type="NCBI Taxonomy" id="1336337"/>
    <lineage>
        <taxon>Eukaryota</taxon>
        <taxon>Fungi</taxon>
        <taxon>Dikarya</taxon>
        <taxon>Ascomycota</taxon>
        <taxon>Pezizomycotina</taxon>
        <taxon>Pezizomycetes</taxon>
        <taxon>Pezizales</taxon>
        <taxon>Tuberaceae</taxon>
        <taxon>Choiromyces</taxon>
    </lineage>
</organism>
<sequence length="80" mass="9311">DIASFFESQLTEECKTAERKYQHVTNMVITSTTLQEEESRLTHQIPEVQQKIEKFQKHLQDLAFDAGAESRAEKVRKCKV</sequence>
<protein>
    <submittedName>
        <fullName evidence="1">Uncharacterized protein</fullName>
    </submittedName>
</protein>
<evidence type="ECO:0000313" key="1">
    <source>
        <dbReference type="EMBL" id="RPA90161.1"/>
    </source>
</evidence>
<evidence type="ECO:0000313" key="2">
    <source>
        <dbReference type="Proteomes" id="UP000276215"/>
    </source>
</evidence>
<dbReference type="AlphaFoldDB" id="A0A3N4J0T2"/>
<proteinExistence type="predicted"/>